<protein>
    <recommendedName>
        <fullName evidence="2">BTB domain-containing protein</fullName>
    </recommendedName>
</protein>
<accession>A0A1M2VH62</accession>
<dbReference type="OrthoDB" id="3164835at2759"/>
<organism evidence="3 4">
    <name type="scientific">Trametes pubescens</name>
    <name type="common">White-rot fungus</name>
    <dbReference type="NCBI Taxonomy" id="154538"/>
    <lineage>
        <taxon>Eukaryota</taxon>
        <taxon>Fungi</taxon>
        <taxon>Dikarya</taxon>
        <taxon>Basidiomycota</taxon>
        <taxon>Agaricomycotina</taxon>
        <taxon>Agaricomycetes</taxon>
        <taxon>Polyporales</taxon>
        <taxon>Polyporaceae</taxon>
        <taxon>Trametes</taxon>
    </lineage>
</organism>
<dbReference type="PROSITE" id="PS50097">
    <property type="entry name" value="BTB"/>
    <property type="match status" value="1"/>
</dbReference>
<dbReference type="InterPro" id="IPR000210">
    <property type="entry name" value="BTB/POZ_dom"/>
</dbReference>
<dbReference type="CDD" id="cd18186">
    <property type="entry name" value="BTB_POZ_ZBTB_KLHL-like"/>
    <property type="match status" value="2"/>
</dbReference>
<evidence type="ECO:0000313" key="3">
    <source>
        <dbReference type="EMBL" id="OJT06928.1"/>
    </source>
</evidence>
<evidence type="ECO:0000256" key="1">
    <source>
        <dbReference type="SAM" id="MobiDB-lite"/>
    </source>
</evidence>
<dbReference type="Gene3D" id="3.30.710.10">
    <property type="entry name" value="Potassium Channel Kv1.1, Chain A"/>
    <property type="match status" value="2"/>
</dbReference>
<dbReference type="OMA" id="ACQKYEM"/>
<dbReference type="SMART" id="SM00225">
    <property type="entry name" value="BTB"/>
    <property type="match status" value="2"/>
</dbReference>
<sequence>MSSPPPSSNTPRPTDAPHPFDQLSADLILRTADLVDFRVHSPILAQASPFFASILALPQPLATPSSSPHNTGAGPGNSETPIVPVSEDSTTLELLLRLAYPIPKPYTLMAEPAQMVPALLAAAKYDMALPLETMSERLVALMPGNPLAVWAAACRTDLKDVVRQAAEVLKASWTNSGAEALSFMDGLGDMVGISAGDYYRLKHFLMVGGSYMEEVPVTPVEFSVFAGWGWGRGRDLPSWYSTNLPSTDVTCRSSSRRRPQALYHAHQVVLCLQSPVLKARLAECRGVSSEHESSNGPPNPAAEPLVVLDFDEDAKLVFSLEACYGDPLPTDPAQLAELLVACQKYEMVAIAGRVREAWERAAARRPLEAYFAAINHGLNECAEGVAKNVLRGPVPRTSTTVMDSVPALAYHRLLVYYDVCRQIFKERLENICDRIPAHIYYGYRQSTTTTALKQAVIDFGTGAQGVPAKATNVRLRLD</sequence>
<comment type="caution">
    <text evidence="3">The sequence shown here is derived from an EMBL/GenBank/DDBJ whole genome shotgun (WGS) entry which is preliminary data.</text>
</comment>
<feature type="region of interest" description="Disordered" evidence="1">
    <location>
        <begin position="62"/>
        <end position="84"/>
    </location>
</feature>
<feature type="domain" description="BTB" evidence="2">
    <location>
        <begin position="25"/>
        <end position="100"/>
    </location>
</feature>
<name>A0A1M2VH62_TRAPU</name>
<proteinExistence type="predicted"/>
<evidence type="ECO:0000259" key="2">
    <source>
        <dbReference type="PROSITE" id="PS50097"/>
    </source>
</evidence>
<feature type="region of interest" description="Disordered" evidence="1">
    <location>
        <begin position="1"/>
        <end position="20"/>
    </location>
</feature>
<dbReference type="Proteomes" id="UP000184267">
    <property type="component" value="Unassembled WGS sequence"/>
</dbReference>
<gene>
    <name evidence="3" type="ORF">TRAPUB_2224</name>
</gene>
<evidence type="ECO:0000313" key="4">
    <source>
        <dbReference type="Proteomes" id="UP000184267"/>
    </source>
</evidence>
<dbReference type="AlphaFoldDB" id="A0A1M2VH62"/>
<dbReference type="STRING" id="154538.A0A1M2VH62"/>
<reference evidence="3 4" key="1">
    <citation type="submission" date="2016-10" db="EMBL/GenBank/DDBJ databases">
        <title>Genome sequence of the basidiomycete white-rot fungus Trametes pubescens.</title>
        <authorList>
            <person name="Makela M.R."/>
            <person name="Granchi Z."/>
            <person name="Peng M."/>
            <person name="De Vries R.P."/>
            <person name="Grigoriev I."/>
            <person name="Riley R."/>
            <person name="Hilden K."/>
        </authorList>
    </citation>
    <scope>NUCLEOTIDE SEQUENCE [LARGE SCALE GENOMIC DNA]</scope>
    <source>
        <strain evidence="3 4">FBCC735</strain>
    </source>
</reference>
<keyword evidence="4" id="KW-1185">Reference proteome</keyword>
<dbReference type="EMBL" id="MNAD01001238">
    <property type="protein sequence ID" value="OJT06928.1"/>
    <property type="molecule type" value="Genomic_DNA"/>
</dbReference>
<dbReference type="InterPro" id="IPR011333">
    <property type="entry name" value="SKP1/BTB/POZ_sf"/>
</dbReference>